<sequence length="103" mass="11492">MISDDEESSEEIILKQKCLDISRSFPNSFCGSPNHPRPMRSGRRVTCQVGALCRGEGDYLRRSRVVPQQGSARARSSLPRKQRIECRARNALVTANSVKLATC</sequence>
<reference evidence="1" key="1">
    <citation type="submission" date="2020-07" db="EMBL/GenBank/DDBJ databases">
        <title>Clarias magur genome sequencing, assembly and annotation.</title>
        <authorList>
            <person name="Kushwaha B."/>
            <person name="Kumar R."/>
            <person name="Das P."/>
            <person name="Joshi C.G."/>
            <person name="Kumar D."/>
            <person name="Nagpure N.S."/>
            <person name="Pandey M."/>
            <person name="Agarwal S."/>
            <person name="Srivastava S."/>
            <person name="Singh M."/>
            <person name="Sahoo L."/>
            <person name="Jayasankar P."/>
            <person name="Meher P.K."/>
            <person name="Koringa P.G."/>
            <person name="Iquebal M.A."/>
            <person name="Das S.P."/>
            <person name="Bit A."/>
            <person name="Patnaik S."/>
            <person name="Patel N."/>
            <person name="Shah T.M."/>
            <person name="Hinsu A."/>
            <person name="Jena J.K."/>
        </authorList>
    </citation>
    <scope>NUCLEOTIDE SEQUENCE</scope>
    <source>
        <strain evidence="1">CIFAMagur01</strain>
        <tissue evidence="1">Testis</tissue>
    </source>
</reference>
<name>A0A8J4TCZ2_CLAMG</name>
<dbReference type="EMBL" id="QNUK01001306">
    <property type="protein sequence ID" value="KAF5884381.1"/>
    <property type="molecule type" value="Genomic_DNA"/>
</dbReference>
<comment type="caution">
    <text evidence="1">The sequence shown here is derived from an EMBL/GenBank/DDBJ whole genome shotgun (WGS) entry which is preliminary data.</text>
</comment>
<organism evidence="1 2">
    <name type="scientific">Clarias magur</name>
    <name type="common">Asian catfish</name>
    <name type="synonym">Macropteronotus magur</name>
    <dbReference type="NCBI Taxonomy" id="1594786"/>
    <lineage>
        <taxon>Eukaryota</taxon>
        <taxon>Metazoa</taxon>
        <taxon>Chordata</taxon>
        <taxon>Craniata</taxon>
        <taxon>Vertebrata</taxon>
        <taxon>Euteleostomi</taxon>
        <taxon>Actinopterygii</taxon>
        <taxon>Neopterygii</taxon>
        <taxon>Teleostei</taxon>
        <taxon>Ostariophysi</taxon>
        <taxon>Siluriformes</taxon>
        <taxon>Clariidae</taxon>
        <taxon>Clarias</taxon>
    </lineage>
</organism>
<keyword evidence="2" id="KW-1185">Reference proteome</keyword>
<proteinExistence type="predicted"/>
<dbReference type="Proteomes" id="UP000727407">
    <property type="component" value="Unassembled WGS sequence"/>
</dbReference>
<protein>
    <submittedName>
        <fullName evidence="1">Uncharacterized protein</fullName>
    </submittedName>
</protein>
<dbReference type="AlphaFoldDB" id="A0A8J4TCZ2"/>
<gene>
    <name evidence="1" type="ORF">DAT39_022859</name>
</gene>
<evidence type="ECO:0000313" key="1">
    <source>
        <dbReference type="EMBL" id="KAF5884381.1"/>
    </source>
</evidence>
<accession>A0A8J4TCZ2</accession>
<evidence type="ECO:0000313" key="2">
    <source>
        <dbReference type="Proteomes" id="UP000727407"/>
    </source>
</evidence>